<evidence type="ECO:0008006" key="4">
    <source>
        <dbReference type="Google" id="ProtNLM"/>
    </source>
</evidence>
<gene>
    <name evidence="2" type="ORF">SAMN04487907_10392</name>
</gene>
<feature type="signal peptide" evidence="1">
    <location>
        <begin position="1"/>
        <end position="19"/>
    </location>
</feature>
<accession>A0A1I1HTA0</accession>
<dbReference type="OrthoDB" id="1446823at2"/>
<feature type="chain" id="PRO_5011692683" description="Dihydroorotase" evidence="1">
    <location>
        <begin position="20"/>
        <end position="115"/>
    </location>
</feature>
<evidence type="ECO:0000256" key="1">
    <source>
        <dbReference type="SAM" id="SignalP"/>
    </source>
</evidence>
<sequence>MRTIFLFCFSLLVCGFSYGQEQPENVKEGDVFTINSNSNLKFKSLKLPKLNMLVKQGERPNYKKLDGLEVEIVSVENTKKGTFAVLKRTDDENFFIHRKTIKANLDKAFSYGELK</sequence>
<reference evidence="3" key="1">
    <citation type="submission" date="2016-10" db="EMBL/GenBank/DDBJ databases">
        <authorList>
            <person name="Varghese N."/>
            <person name="Submissions S."/>
        </authorList>
    </citation>
    <scope>NUCLEOTIDE SEQUENCE [LARGE SCALE GENOMIC DNA]</scope>
    <source>
        <strain evidence="3">DSM 24499</strain>
    </source>
</reference>
<evidence type="ECO:0000313" key="2">
    <source>
        <dbReference type="EMBL" id="SFC24683.1"/>
    </source>
</evidence>
<dbReference type="EMBL" id="FOKV01000003">
    <property type="protein sequence ID" value="SFC24683.1"/>
    <property type="molecule type" value="Genomic_DNA"/>
</dbReference>
<dbReference type="STRING" id="1334022.SAMN04487907_10392"/>
<keyword evidence="3" id="KW-1185">Reference proteome</keyword>
<name>A0A1I1HTA0_9FLAO</name>
<keyword evidence="1" id="KW-0732">Signal</keyword>
<dbReference type="AlphaFoldDB" id="A0A1I1HTA0"/>
<protein>
    <recommendedName>
        <fullName evidence="4">Dihydroorotase</fullName>
    </recommendedName>
</protein>
<proteinExistence type="predicted"/>
<dbReference type="Proteomes" id="UP000199438">
    <property type="component" value="Unassembled WGS sequence"/>
</dbReference>
<dbReference type="RefSeq" id="WP_139219177.1">
    <property type="nucleotide sequence ID" value="NZ_FOKV01000003.1"/>
</dbReference>
<organism evidence="2 3">
    <name type="scientific">Zunongwangia mangrovi</name>
    <dbReference type="NCBI Taxonomy" id="1334022"/>
    <lineage>
        <taxon>Bacteria</taxon>
        <taxon>Pseudomonadati</taxon>
        <taxon>Bacteroidota</taxon>
        <taxon>Flavobacteriia</taxon>
        <taxon>Flavobacteriales</taxon>
        <taxon>Flavobacteriaceae</taxon>
        <taxon>Zunongwangia</taxon>
    </lineage>
</organism>
<evidence type="ECO:0000313" key="3">
    <source>
        <dbReference type="Proteomes" id="UP000199438"/>
    </source>
</evidence>